<organism evidence="10">
    <name type="scientific">Aphanomyces astaci</name>
    <name type="common">Crayfish plague agent</name>
    <dbReference type="NCBI Taxonomy" id="112090"/>
    <lineage>
        <taxon>Eukaryota</taxon>
        <taxon>Sar</taxon>
        <taxon>Stramenopiles</taxon>
        <taxon>Oomycota</taxon>
        <taxon>Saprolegniomycetes</taxon>
        <taxon>Saprolegniales</taxon>
        <taxon>Verrucalvaceae</taxon>
        <taxon>Aphanomyces</taxon>
    </lineage>
</organism>
<dbReference type="CDD" id="cd00038">
    <property type="entry name" value="CAP_ED"/>
    <property type="match status" value="1"/>
</dbReference>
<dbReference type="Pfam" id="PF00520">
    <property type="entry name" value="Ion_trans"/>
    <property type="match status" value="1"/>
</dbReference>
<dbReference type="PROSITE" id="PS00889">
    <property type="entry name" value="CNMP_BINDING_2"/>
    <property type="match status" value="1"/>
</dbReference>
<feature type="region of interest" description="Disordered" evidence="7">
    <location>
        <begin position="126"/>
        <end position="159"/>
    </location>
</feature>
<sequence>MATIAHAPPASTAMTDQPHHPAKINPDTRELARSLTKNGLADASLDTSEAHQTSHSILQPVATPPLEVQPSGSNQSPQSPRSLSHRGSSLLKSIMVKGFGHGGSSGHARGAFTPVREPVGRRLELSGQQPVEAPASVKPVTLTRPPSSSGKHGEGSTRRHLVKMATMRNAVTHAVLGGESINNVNEPTVSARRLRRPSHAFVRIDSYNFNHKSAVVVPDAPDRVDIPSTRKTMTNRASVLPQIGSNPHSIDVAAKSFMISTKLRKKAQHIRTTRRETWQKKQVEAQGILLRHKKVLEQYNIRTVRREELHEAKPTLTGSNRFLILPTYGWYKGWQLMTLVIVLHQSVYIPYSLSFESSNDTPVTGTPLTNFVNIVFGLDMLFNFNTAISDPDAPDILITNRWIITRRYLTGWFILDLLACLPIDMIVDFLLHNNQDISALSTSASSSFSSNLNVFALLKVLRLPRLFRLARFVRILRLLRIPPELKRWLLYSRYAHLIRVVQLIASFVYCTHILNCVWNALNTDWVHDVFPSNTVSNIYVLGFYYTLTTLMGQSIPLRTETQYTFSCLVIVVGALLMAMVFGNVSDLISNFNESPNNYRKKMEQLLSSMNLMRLPLDLQNRINEYYQVMWERHGTLDGQPLVFTNELSKNLAVEVELFVRMDMINRVPVFQQCSKKVVQDLVMNLELQVYLPGDYIVVKGEVGMDMYFVQNGECEVTKPPATRLGNDEVLKKLFQGDYFGEIALLMNCKRTANVRAITFAELCVLSRSVFEQITDKYAEDREKIETFITEMYDPKVLEAIMKQQSLDNPEKTFHARLTKQMAEIFDFMEDSAIRMERLEWMIESMLGRGASSTSNLHANASQASMRKESYSGRHRGTIESNDEMRKAIQDVSSVLEHQERIYNKDTSS</sequence>
<keyword evidence="3 8" id="KW-0812">Transmembrane</keyword>
<feature type="transmembrane region" description="Helical" evidence="8">
    <location>
        <begin position="496"/>
        <end position="514"/>
    </location>
</feature>
<evidence type="ECO:0000313" key="10">
    <source>
        <dbReference type="EMBL" id="ETV86923.1"/>
    </source>
</evidence>
<keyword evidence="4 8" id="KW-1133">Transmembrane helix</keyword>
<feature type="compositionally biased region" description="Polar residues" evidence="7">
    <location>
        <begin position="850"/>
        <end position="864"/>
    </location>
</feature>
<dbReference type="GO" id="GO:0003254">
    <property type="term" value="P:regulation of membrane depolarization"/>
    <property type="evidence" value="ECO:0007669"/>
    <property type="project" value="TreeGrafter"/>
</dbReference>
<dbReference type="Gene3D" id="1.10.287.630">
    <property type="entry name" value="Helix hairpin bin"/>
    <property type="match status" value="1"/>
</dbReference>
<keyword evidence="6 8" id="KW-0472">Membrane</keyword>
<dbReference type="Gene3D" id="1.10.287.70">
    <property type="match status" value="1"/>
</dbReference>
<evidence type="ECO:0000256" key="7">
    <source>
        <dbReference type="SAM" id="MobiDB-lite"/>
    </source>
</evidence>
<dbReference type="PANTHER" id="PTHR45689">
    <property type="entry name" value="I[[H]] CHANNEL, ISOFORM E"/>
    <property type="match status" value="1"/>
</dbReference>
<dbReference type="InterPro" id="IPR000595">
    <property type="entry name" value="cNMP-bd_dom"/>
</dbReference>
<feature type="transmembrane region" description="Helical" evidence="8">
    <location>
        <begin position="563"/>
        <end position="582"/>
    </location>
</feature>
<dbReference type="GO" id="GO:0005249">
    <property type="term" value="F:voltage-gated potassium channel activity"/>
    <property type="evidence" value="ECO:0007669"/>
    <property type="project" value="TreeGrafter"/>
</dbReference>
<dbReference type="Pfam" id="PF00027">
    <property type="entry name" value="cNMP_binding"/>
    <property type="match status" value="1"/>
</dbReference>
<feature type="domain" description="Cyclic nucleotide-binding" evidence="9">
    <location>
        <begin position="669"/>
        <end position="773"/>
    </location>
</feature>
<dbReference type="PROSITE" id="PS00888">
    <property type="entry name" value="CNMP_BINDING_1"/>
    <property type="match status" value="1"/>
</dbReference>
<name>W4H732_APHAT</name>
<dbReference type="InterPro" id="IPR018488">
    <property type="entry name" value="cNMP-bd_CS"/>
</dbReference>
<dbReference type="SUPFAM" id="SSF81324">
    <property type="entry name" value="Voltage-gated potassium channels"/>
    <property type="match status" value="1"/>
</dbReference>
<reference evidence="10" key="1">
    <citation type="submission" date="2013-12" db="EMBL/GenBank/DDBJ databases">
        <title>The Genome Sequence of Aphanomyces astaci APO3.</title>
        <authorList>
            <consortium name="The Broad Institute Genomics Platform"/>
            <person name="Russ C."/>
            <person name="Tyler B."/>
            <person name="van West P."/>
            <person name="Dieguez-Uribeondo J."/>
            <person name="Young S.K."/>
            <person name="Zeng Q."/>
            <person name="Gargeya S."/>
            <person name="Fitzgerald M."/>
            <person name="Abouelleil A."/>
            <person name="Alvarado L."/>
            <person name="Chapman S.B."/>
            <person name="Gainer-Dewar J."/>
            <person name="Goldberg J."/>
            <person name="Griggs A."/>
            <person name="Gujja S."/>
            <person name="Hansen M."/>
            <person name="Howarth C."/>
            <person name="Imamovic A."/>
            <person name="Ireland A."/>
            <person name="Larimer J."/>
            <person name="McCowan C."/>
            <person name="Murphy C."/>
            <person name="Pearson M."/>
            <person name="Poon T.W."/>
            <person name="Priest M."/>
            <person name="Roberts A."/>
            <person name="Saif S."/>
            <person name="Shea T."/>
            <person name="Sykes S."/>
            <person name="Wortman J."/>
            <person name="Nusbaum C."/>
            <person name="Birren B."/>
        </authorList>
    </citation>
    <scope>NUCLEOTIDE SEQUENCE [LARGE SCALE GENOMIC DNA]</scope>
    <source>
        <strain evidence="10">APO3</strain>
    </source>
</reference>
<dbReference type="OrthoDB" id="421226at2759"/>
<dbReference type="InterPro" id="IPR018490">
    <property type="entry name" value="cNMP-bd_dom_sf"/>
</dbReference>
<dbReference type="PANTHER" id="PTHR45689:SF5">
    <property type="entry name" value="I[[H]] CHANNEL, ISOFORM E"/>
    <property type="match status" value="1"/>
</dbReference>
<protein>
    <recommendedName>
        <fullName evidence="9">Cyclic nucleotide-binding domain-containing protein</fullName>
    </recommendedName>
</protein>
<evidence type="ECO:0000256" key="6">
    <source>
        <dbReference type="ARBA" id="ARBA00023136"/>
    </source>
</evidence>
<dbReference type="GO" id="GO:0098855">
    <property type="term" value="C:HCN channel complex"/>
    <property type="evidence" value="ECO:0007669"/>
    <property type="project" value="TreeGrafter"/>
</dbReference>
<dbReference type="RefSeq" id="XP_009823722.1">
    <property type="nucleotide sequence ID" value="XM_009825420.1"/>
</dbReference>
<dbReference type="SMART" id="SM00100">
    <property type="entry name" value="cNMP"/>
    <property type="match status" value="1"/>
</dbReference>
<proteinExistence type="predicted"/>
<dbReference type="InterPro" id="IPR051413">
    <property type="entry name" value="K/Na_HCN_channel"/>
</dbReference>
<dbReference type="GeneID" id="20803948"/>
<dbReference type="InterPro" id="IPR014710">
    <property type="entry name" value="RmlC-like_jellyroll"/>
</dbReference>
<evidence type="ECO:0000256" key="8">
    <source>
        <dbReference type="SAM" id="Phobius"/>
    </source>
</evidence>
<feature type="transmembrane region" description="Helical" evidence="8">
    <location>
        <begin position="534"/>
        <end position="551"/>
    </location>
</feature>
<evidence type="ECO:0000256" key="1">
    <source>
        <dbReference type="ARBA" id="ARBA00004141"/>
    </source>
</evidence>
<dbReference type="GO" id="GO:0035725">
    <property type="term" value="P:sodium ion transmembrane transport"/>
    <property type="evidence" value="ECO:0007669"/>
    <property type="project" value="TreeGrafter"/>
</dbReference>
<accession>W4H732</accession>
<feature type="region of interest" description="Disordered" evidence="7">
    <location>
        <begin position="1"/>
        <end position="86"/>
    </location>
</feature>
<feature type="compositionally biased region" description="Low complexity" evidence="7">
    <location>
        <begin position="69"/>
        <end position="82"/>
    </location>
</feature>
<keyword evidence="5" id="KW-0406">Ion transport</keyword>
<feature type="region of interest" description="Disordered" evidence="7">
    <location>
        <begin position="850"/>
        <end position="884"/>
    </location>
</feature>
<evidence type="ECO:0000256" key="2">
    <source>
        <dbReference type="ARBA" id="ARBA00022448"/>
    </source>
</evidence>
<evidence type="ECO:0000256" key="4">
    <source>
        <dbReference type="ARBA" id="ARBA00022989"/>
    </source>
</evidence>
<evidence type="ECO:0000259" key="9">
    <source>
        <dbReference type="PROSITE" id="PS50042"/>
    </source>
</evidence>
<dbReference type="VEuPathDB" id="FungiDB:H257_01952"/>
<dbReference type="PROSITE" id="PS50042">
    <property type="entry name" value="CNMP_BINDING_3"/>
    <property type="match status" value="1"/>
</dbReference>
<dbReference type="SUPFAM" id="SSF51206">
    <property type="entry name" value="cAMP-binding domain-like"/>
    <property type="match status" value="1"/>
</dbReference>
<comment type="subcellular location">
    <subcellularLocation>
        <location evidence="1">Membrane</location>
        <topology evidence="1">Multi-pass membrane protein</topology>
    </subcellularLocation>
</comment>
<dbReference type="EMBL" id="KI913116">
    <property type="protein sequence ID" value="ETV86923.1"/>
    <property type="molecule type" value="Genomic_DNA"/>
</dbReference>
<dbReference type="InterPro" id="IPR005821">
    <property type="entry name" value="Ion_trans_dom"/>
</dbReference>
<dbReference type="AlphaFoldDB" id="W4H732"/>
<evidence type="ECO:0000256" key="5">
    <source>
        <dbReference type="ARBA" id="ARBA00023065"/>
    </source>
</evidence>
<dbReference type="Gene3D" id="2.60.120.10">
    <property type="entry name" value="Jelly Rolls"/>
    <property type="match status" value="1"/>
</dbReference>
<evidence type="ECO:0000256" key="3">
    <source>
        <dbReference type="ARBA" id="ARBA00022692"/>
    </source>
</evidence>
<gene>
    <name evidence="10" type="ORF">H257_01952</name>
</gene>
<keyword evidence="2" id="KW-0813">Transport</keyword>
<feature type="compositionally biased region" description="Polar residues" evidence="7">
    <location>
        <begin position="45"/>
        <end position="57"/>
    </location>
</feature>